<evidence type="ECO:0000259" key="2">
    <source>
        <dbReference type="Pfam" id="PF02698"/>
    </source>
</evidence>
<dbReference type="EMBL" id="BAAANT010000044">
    <property type="protein sequence ID" value="GAA2155076.1"/>
    <property type="molecule type" value="Genomic_DNA"/>
</dbReference>
<organism evidence="3 4">
    <name type="scientific">Kitasatospora kazusensis</name>
    <dbReference type="NCBI Taxonomy" id="407974"/>
    <lineage>
        <taxon>Bacteria</taxon>
        <taxon>Bacillati</taxon>
        <taxon>Actinomycetota</taxon>
        <taxon>Actinomycetes</taxon>
        <taxon>Kitasatosporales</taxon>
        <taxon>Streptomycetaceae</taxon>
        <taxon>Kitasatospora</taxon>
    </lineage>
</organism>
<dbReference type="Pfam" id="PF02698">
    <property type="entry name" value="DUF218"/>
    <property type="match status" value="1"/>
</dbReference>
<keyword evidence="1" id="KW-0472">Membrane</keyword>
<dbReference type="InterPro" id="IPR014729">
    <property type="entry name" value="Rossmann-like_a/b/a_fold"/>
</dbReference>
<dbReference type="PANTHER" id="PTHR30336">
    <property type="entry name" value="INNER MEMBRANE PROTEIN, PROBABLE PERMEASE"/>
    <property type="match status" value="1"/>
</dbReference>
<name>A0ABP5LZD5_9ACTN</name>
<feature type="transmembrane region" description="Helical" evidence="1">
    <location>
        <begin position="126"/>
        <end position="152"/>
    </location>
</feature>
<dbReference type="RefSeq" id="WP_344468638.1">
    <property type="nucleotide sequence ID" value="NZ_BAAANT010000044.1"/>
</dbReference>
<dbReference type="Proteomes" id="UP001422759">
    <property type="component" value="Unassembled WGS sequence"/>
</dbReference>
<feature type="transmembrane region" description="Helical" evidence="1">
    <location>
        <begin position="59"/>
        <end position="82"/>
    </location>
</feature>
<keyword evidence="4" id="KW-1185">Reference proteome</keyword>
<accession>A0ABP5LZD5</accession>
<dbReference type="InterPro" id="IPR051599">
    <property type="entry name" value="Cell_Envelope_Assoc"/>
</dbReference>
<reference evidence="4" key="1">
    <citation type="journal article" date="2019" name="Int. J. Syst. Evol. Microbiol.">
        <title>The Global Catalogue of Microorganisms (GCM) 10K type strain sequencing project: providing services to taxonomists for standard genome sequencing and annotation.</title>
        <authorList>
            <consortium name="The Broad Institute Genomics Platform"/>
            <consortium name="The Broad Institute Genome Sequencing Center for Infectious Disease"/>
            <person name="Wu L."/>
            <person name="Ma J."/>
        </authorList>
    </citation>
    <scope>NUCLEOTIDE SEQUENCE [LARGE SCALE GENOMIC DNA]</scope>
    <source>
        <strain evidence="4">JCM 14560</strain>
    </source>
</reference>
<protein>
    <submittedName>
        <fullName evidence="3">YdcF family protein</fullName>
    </submittedName>
</protein>
<keyword evidence="1" id="KW-1133">Transmembrane helix</keyword>
<evidence type="ECO:0000256" key="1">
    <source>
        <dbReference type="SAM" id="Phobius"/>
    </source>
</evidence>
<gene>
    <name evidence="3" type="ORF">GCM10009760_54700</name>
</gene>
<dbReference type="Gene3D" id="3.40.50.620">
    <property type="entry name" value="HUPs"/>
    <property type="match status" value="1"/>
</dbReference>
<evidence type="ECO:0000313" key="3">
    <source>
        <dbReference type="EMBL" id="GAA2155076.1"/>
    </source>
</evidence>
<dbReference type="InterPro" id="IPR003848">
    <property type="entry name" value="DUF218"/>
</dbReference>
<evidence type="ECO:0000313" key="4">
    <source>
        <dbReference type="Proteomes" id="UP001422759"/>
    </source>
</evidence>
<keyword evidence="1" id="KW-0812">Transmembrane</keyword>
<dbReference type="CDD" id="cd06259">
    <property type="entry name" value="YdcF-like"/>
    <property type="match status" value="1"/>
</dbReference>
<comment type="caution">
    <text evidence="3">The sequence shown here is derived from an EMBL/GenBank/DDBJ whole genome shotgun (WGS) entry which is preliminary data.</text>
</comment>
<feature type="transmembrane region" description="Helical" evidence="1">
    <location>
        <begin position="30"/>
        <end position="47"/>
    </location>
</feature>
<sequence length="334" mass="35647">MTAYLLAVLFLALFALRVRRDRRRFGNGVLLGLAIASLTAGLLGELDRLPTGLTRMASGALPVVATVASVVTATFLVANGITMIRKEGGQPANLLSLGAGVGVFTLIALVLVALRTHSRPLHIATAAVLLPVGYLSFLLLCFVGYSLLYGWLTVRRPVDFVVVLGSGLINGSEVPPLLASRLDRALAVHRSQSARASSPTLVVSGGKGSDERSSESQAMADYLISRGVPLKQIAQEDRSTSTEENLEFSRSLMEQVRPGYRCVIVTNNFHVLRSALTARRAGVRGQVLGAPTAAYYWPSAMLREFAAVILSYRVVNVGMCALLVLLGVAGSWRS</sequence>
<feature type="domain" description="DUF218" evidence="2">
    <location>
        <begin position="159"/>
        <end position="305"/>
    </location>
</feature>
<proteinExistence type="predicted"/>
<dbReference type="PANTHER" id="PTHR30336:SF18">
    <property type="entry name" value="MEMBRANE PROTEIN"/>
    <property type="match status" value="1"/>
</dbReference>
<feature type="transmembrane region" description="Helical" evidence="1">
    <location>
        <begin position="305"/>
        <end position="329"/>
    </location>
</feature>
<feature type="transmembrane region" description="Helical" evidence="1">
    <location>
        <begin position="94"/>
        <end position="114"/>
    </location>
</feature>